<reference evidence="8 9" key="1">
    <citation type="journal article" date="2012" name="PLoS ONE">
        <title>The purine-utilizing bacterium Clostridium acidurici 9a: a genome-guided metabolic reconsideration.</title>
        <authorList>
            <person name="Hartwich K."/>
            <person name="Poehlein A."/>
            <person name="Daniel R."/>
        </authorList>
    </citation>
    <scope>NUCLEOTIDE SEQUENCE [LARGE SCALE GENOMIC DNA]</scope>
    <source>
        <strain evidence="9">ATCC 7906 / DSM 604 / BCRC 14475 / CIP 104303 / KCTC 5404 / NCIMB 10678 / 9a</strain>
    </source>
</reference>
<accession>K0AZ72</accession>
<comment type="similarity">
    <text evidence="2">Belongs to the MgtC/SapB family.</text>
</comment>
<comment type="subcellular location">
    <subcellularLocation>
        <location evidence="1">Cell membrane</location>
        <topology evidence="1">Multi-pass membrane protein</topology>
    </subcellularLocation>
</comment>
<dbReference type="KEGG" id="cad:Curi_c15610"/>
<keyword evidence="6" id="KW-0472">Membrane</keyword>
<keyword evidence="4" id="KW-0812">Transmembrane</keyword>
<dbReference type="PATRIC" id="fig|1128398.3.peg.1599"/>
<evidence type="ECO:0000256" key="6">
    <source>
        <dbReference type="ARBA" id="ARBA00023136"/>
    </source>
</evidence>
<dbReference type="OrthoDB" id="9811198at2"/>
<dbReference type="AlphaFoldDB" id="K0AZ72"/>
<protein>
    <submittedName>
        <fullName evidence="8">MgtC/SapB transporter family protein</fullName>
    </submittedName>
</protein>
<dbReference type="InterPro" id="IPR003416">
    <property type="entry name" value="MgtC/SapB/SrpB/YhiD_fam"/>
</dbReference>
<sequence>MLSSQQIIIRLLLSVVLSGCIGIEREKLRRPAGIRTHILVCIGSTLVMLTSIHLARIYPNVQVDRLGAQVISGIGFLGAGTIIMQGNSVQGLTTAAGLWAVACIGLAIGSGFYLGGIAATLMVLITLILFKKIEENIMKKSNNLIISIIVTNKLEQIKNIYKIIEDMKISIKKIEFSEDDSGDLITLDMDLKLPNYGVKDDLINKIVSQDGVMKVSKR</sequence>
<evidence type="ECO:0000256" key="5">
    <source>
        <dbReference type="ARBA" id="ARBA00022989"/>
    </source>
</evidence>
<keyword evidence="5" id="KW-1133">Transmembrane helix</keyword>
<evidence type="ECO:0000313" key="9">
    <source>
        <dbReference type="Proteomes" id="UP000006094"/>
    </source>
</evidence>
<feature type="domain" description="MgtC/SapB/SrpB/YhiD N-terminal" evidence="7">
    <location>
        <begin position="11"/>
        <end position="135"/>
    </location>
</feature>
<evidence type="ECO:0000313" key="8">
    <source>
        <dbReference type="EMBL" id="AFS78569.1"/>
    </source>
</evidence>
<dbReference type="STRING" id="1128398.Curi_c15610"/>
<name>K0AZ72_GOTA9</name>
<dbReference type="Proteomes" id="UP000006094">
    <property type="component" value="Chromosome"/>
</dbReference>
<evidence type="ECO:0000256" key="3">
    <source>
        <dbReference type="ARBA" id="ARBA00022475"/>
    </source>
</evidence>
<evidence type="ECO:0000256" key="2">
    <source>
        <dbReference type="ARBA" id="ARBA00009298"/>
    </source>
</evidence>
<gene>
    <name evidence="8" type="ordered locus">Curi_c15610</name>
</gene>
<dbReference type="RefSeq" id="WP_014967705.1">
    <property type="nucleotide sequence ID" value="NC_018664.1"/>
</dbReference>
<dbReference type="eggNOG" id="COG1285">
    <property type="taxonomic scope" value="Bacteria"/>
</dbReference>
<evidence type="ECO:0000259" key="7">
    <source>
        <dbReference type="Pfam" id="PF02308"/>
    </source>
</evidence>
<evidence type="ECO:0000256" key="1">
    <source>
        <dbReference type="ARBA" id="ARBA00004651"/>
    </source>
</evidence>
<keyword evidence="9" id="KW-1185">Reference proteome</keyword>
<dbReference type="Pfam" id="PF02308">
    <property type="entry name" value="MgtC"/>
    <property type="match status" value="1"/>
</dbReference>
<keyword evidence="3" id="KW-1003">Cell membrane</keyword>
<evidence type="ECO:0000256" key="4">
    <source>
        <dbReference type="ARBA" id="ARBA00022692"/>
    </source>
</evidence>
<dbReference type="InterPro" id="IPR049177">
    <property type="entry name" value="MgtC_SapB_SrpB_YhiD_N"/>
</dbReference>
<dbReference type="PANTHER" id="PTHR33778">
    <property type="entry name" value="PROTEIN MGTC"/>
    <property type="match status" value="1"/>
</dbReference>
<dbReference type="EMBL" id="CP003326">
    <property type="protein sequence ID" value="AFS78569.1"/>
    <property type="molecule type" value="Genomic_DNA"/>
</dbReference>
<organism evidence="8 9">
    <name type="scientific">Gottschalkia acidurici (strain ATCC 7906 / DSM 604 / BCRC 14475 / CIP 104303 / KCTC 5404 / NCIMB 10678 / 9a)</name>
    <name type="common">Clostridium acidurici</name>
    <dbReference type="NCBI Taxonomy" id="1128398"/>
    <lineage>
        <taxon>Bacteria</taxon>
        <taxon>Bacillati</taxon>
        <taxon>Bacillota</taxon>
        <taxon>Tissierellia</taxon>
        <taxon>Tissierellales</taxon>
        <taxon>Gottschalkiaceae</taxon>
        <taxon>Gottschalkia</taxon>
    </lineage>
</organism>
<dbReference type="PANTHER" id="PTHR33778:SF1">
    <property type="entry name" value="MAGNESIUM TRANSPORTER YHID-RELATED"/>
    <property type="match status" value="1"/>
</dbReference>
<dbReference type="PRINTS" id="PR01837">
    <property type="entry name" value="MGTCSAPBPROT"/>
</dbReference>
<dbReference type="GO" id="GO:0005886">
    <property type="term" value="C:plasma membrane"/>
    <property type="evidence" value="ECO:0007669"/>
    <property type="project" value="UniProtKB-SubCell"/>
</dbReference>
<dbReference type="HOGENOM" id="CLU_079292_0_1_9"/>
<proteinExistence type="inferred from homology"/>